<reference evidence="1" key="1">
    <citation type="journal article" date="2020" name="Stud. Mycol.">
        <title>101 Dothideomycetes genomes: a test case for predicting lifestyles and emergence of pathogens.</title>
        <authorList>
            <person name="Haridas S."/>
            <person name="Albert R."/>
            <person name="Binder M."/>
            <person name="Bloem J."/>
            <person name="Labutti K."/>
            <person name="Salamov A."/>
            <person name="Andreopoulos B."/>
            <person name="Baker S."/>
            <person name="Barry K."/>
            <person name="Bills G."/>
            <person name="Bluhm B."/>
            <person name="Cannon C."/>
            <person name="Castanera R."/>
            <person name="Culley D."/>
            <person name="Daum C."/>
            <person name="Ezra D."/>
            <person name="Gonzalez J."/>
            <person name="Henrissat B."/>
            <person name="Kuo A."/>
            <person name="Liang C."/>
            <person name="Lipzen A."/>
            <person name="Lutzoni F."/>
            <person name="Magnuson J."/>
            <person name="Mondo S."/>
            <person name="Nolan M."/>
            <person name="Ohm R."/>
            <person name="Pangilinan J."/>
            <person name="Park H.-J."/>
            <person name="Ramirez L."/>
            <person name="Alfaro M."/>
            <person name="Sun H."/>
            <person name="Tritt A."/>
            <person name="Yoshinaga Y."/>
            <person name="Zwiers L.-H."/>
            <person name="Turgeon B."/>
            <person name="Goodwin S."/>
            <person name="Spatafora J."/>
            <person name="Crous P."/>
            <person name="Grigoriev I."/>
        </authorList>
    </citation>
    <scope>NUCLEOTIDE SEQUENCE</scope>
    <source>
        <strain evidence="1">ATCC 200398</strain>
    </source>
</reference>
<proteinExistence type="predicted"/>
<organism evidence="1 2">
    <name type="scientific">Lindgomyces ingoldianus</name>
    <dbReference type="NCBI Taxonomy" id="673940"/>
    <lineage>
        <taxon>Eukaryota</taxon>
        <taxon>Fungi</taxon>
        <taxon>Dikarya</taxon>
        <taxon>Ascomycota</taxon>
        <taxon>Pezizomycotina</taxon>
        <taxon>Dothideomycetes</taxon>
        <taxon>Pleosporomycetidae</taxon>
        <taxon>Pleosporales</taxon>
        <taxon>Lindgomycetaceae</taxon>
        <taxon>Lindgomyces</taxon>
    </lineage>
</organism>
<sequence length="190" mass="20063">MSGNDTNGATPMTSSQFTEREIQILGWAMQSLKSGPPDIDYERLAGFAGMSNTRSASNAWSKIKNKLMVGEVTVLAKPAAKGVAKKKGTAKTKSEAVGEDDGDANCAVDELPKTPKKTPRKRTAKKQEVDGDAGSPSPKKKGRPAKGKKAAEEAEVGEEADDGQDLRLTTDNAANGDAIDDAEKPTEKET</sequence>
<keyword evidence="2" id="KW-1185">Reference proteome</keyword>
<protein>
    <submittedName>
        <fullName evidence="1">Uncharacterized protein</fullName>
    </submittedName>
</protein>
<comment type="caution">
    <text evidence="1">The sequence shown here is derived from an EMBL/GenBank/DDBJ whole genome shotgun (WGS) entry which is preliminary data.</text>
</comment>
<dbReference type="EMBL" id="MU003540">
    <property type="protein sequence ID" value="KAF2464082.1"/>
    <property type="molecule type" value="Genomic_DNA"/>
</dbReference>
<accession>A0ACB6QCI2</accession>
<name>A0ACB6QCI2_9PLEO</name>
<gene>
    <name evidence="1" type="ORF">BDR25DRAFT_329369</name>
</gene>
<evidence type="ECO:0000313" key="2">
    <source>
        <dbReference type="Proteomes" id="UP000799755"/>
    </source>
</evidence>
<dbReference type="Proteomes" id="UP000799755">
    <property type="component" value="Unassembled WGS sequence"/>
</dbReference>
<evidence type="ECO:0000313" key="1">
    <source>
        <dbReference type="EMBL" id="KAF2464082.1"/>
    </source>
</evidence>